<evidence type="ECO:0000256" key="7">
    <source>
        <dbReference type="ARBA" id="ARBA00023136"/>
    </source>
</evidence>
<keyword evidence="4 8" id="KW-0812">Transmembrane</keyword>
<dbReference type="GO" id="GO:0043190">
    <property type="term" value="C:ATP-binding cassette (ABC) transporter complex"/>
    <property type="evidence" value="ECO:0007669"/>
    <property type="project" value="InterPro"/>
</dbReference>
<evidence type="ECO:0000313" key="10">
    <source>
        <dbReference type="EMBL" id="MUG69988.1"/>
    </source>
</evidence>
<name>A0A7X2Z801_9BACL</name>
<dbReference type="EMBL" id="WNZX01000002">
    <property type="protein sequence ID" value="MUG69988.1"/>
    <property type="molecule type" value="Genomic_DNA"/>
</dbReference>
<organism evidence="10 11">
    <name type="scientific">Paenibacillus validus</name>
    <dbReference type="NCBI Taxonomy" id="44253"/>
    <lineage>
        <taxon>Bacteria</taxon>
        <taxon>Bacillati</taxon>
        <taxon>Bacillota</taxon>
        <taxon>Bacilli</taxon>
        <taxon>Bacillales</taxon>
        <taxon>Paenibacillaceae</taxon>
        <taxon>Paenibacillus</taxon>
    </lineage>
</organism>
<dbReference type="NCBIfam" id="TIGR01726">
    <property type="entry name" value="HEQRo_perm_3TM"/>
    <property type="match status" value="1"/>
</dbReference>
<dbReference type="CDD" id="cd06261">
    <property type="entry name" value="TM_PBP2"/>
    <property type="match status" value="1"/>
</dbReference>
<dbReference type="GO" id="GO:0006865">
    <property type="term" value="P:amino acid transport"/>
    <property type="evidence" value="ECO:0007669"/>
    <property type="project" value="UniProtKB-KW"/>
</dbReference>
<evidence type="ECO:0000256" key="4">
    <source>
        <dbReference type="ARBA" id="ARBA00022692"/>
    </source>
</evidence>
<evidence type="ECO:0000256" key="3">
    <source>
        <dbReference type="ARBA" id="ARBA00022475"/>
    </source>
</evidence>
<keyword evidence="3" id="KW-1003">Cell membrane</keyword>
<keyword evidence="2 8" id="KW-0813">Transport</keyword>
<dbReference type="Proteomes" id="UP000450917">
    <property type="component" value="Unassembled WGS sequence"/>
</dbReference>
<dbReference type="InterPro" id="IPR000515">
    <property type="entry name" value="MetI-like"/>
</dbReference>
<dbReference type="PANTHER" id="PTHR30614:SF0">
    <property type="entry name" value="L-CYSTINE TRANSPORT SYSTEM PERMEASE PROTEIN TCYL"/>
    <property type="match status" value="1"/>
</dbReference>
<protein>
    <submittedName>
        <fullName evidence="10">ABC transporter permease subunit</fullName>
    </submittedName>
</protein>
<dbReference type="InterPro" id="IPR035906">
    <property type="entry name" value="MetI-like_sf"/>
</dbReference>
<evidence type="ECO:0000313" key="11">
    <source>
        <dbReference type="Proteomes" id="UP000450917"/>
    </source>
</evidence>
<comment type="caution">
    <text evidence="10">The sequence shown here is derived from an EMBL/GenBank/DDBJ whole genome shotgun (WGS) entry which is preliminary data.</text>
</comment>
<keyword evidence="5" id="KW-0029">Amino-acid transport</keyword>
<keyword evidence="6 8" id="KW-1133">Transmembrane helix</keyword>
<feature type="transmembrane region" description="Helical" evidence="8">
    <location>
        <begin position="20"/>
        <end position="44"/>
    </location>
</feature>
<keyword evidence="7 8" id="KW-0472">Membrane</keyword>
<evidence type="ECO:0000259" key="9">
    <source>
        <dbReference type="PROSITE" id="PS50928"/>
    </source>
</evidence>
<dbReference type="SUPFAM" id="SSF161098">
    <property type="entry name" value="MetI-like"/>
    <property type="match status" value="1"/>
</dbReference>
<dbReference type="AlphaFoldDB" id="A0A7X2Z801"/>
<dbReference type="InterPro" id="IPR010065">
    <property type="entry name" value="AA_ABC_transptr_permease_3TM"/>
</dbReference>
<comment type="similarity">
    <text evidence="8">Belongs to the binding-protein-dependent transport system permease family.</text>
</comment>
<feature type="transmembrane region" description="Helical" evidence="8">
    <location>
        <begin position="198"/>
        <end position="217"/>
    </location>
</feature>
<keyword evidence="11" id="KW-1185">Reference proteome</keyword>
<reference evidence="10 11" key="1">
    <citation type="submission" date="2019-11" db="EMBL/GenBank/DDBJ databases">
        <title>Draft genome sequences of five Paenibacillus species of dairy origin.</title>
        <authorList>
            <person name="Olajide A.M."/>
            <person name="Chen S."/>
            <person name="Lapointe G."/>
        </authorList>
    </citation>
    <scope>NUCLEOTIDE SEQUENCE [LARGE SCALE GENOMIC DNA]</scope>
    <source>
        <strain evidence="10 11">2CS3</strain>
    </source>
</reference>
<dbReference type="RefSeq" id="WP_155614129.1">
    <property type="nucleotide sequence ID" value="NZ_WNZX01000002.1"/>
</dbReference>
<evidence type="ECO:0000256" key="2">
    <source>
        <dbReference type="ARBA" id="ARBA00022448"/>
    </source>
</evidence>
<dbReference type="Gene3D" id="1.10.3720.10">
    <property type="entry name" value="MetI-like"/>
    <property type="match status" value="1"/>
</dbReference>
<dbReference type="GO" id="GO:0022857">
    <property type="term" value="F:transmembrane transporter activity"/>
    <property type="evidence" value="ECO:0007669"/>
    <property type="project" value="InterPro"/>
</dbReference>
<evidence type="ECO:0000256" key="1">
    <source>
        <dbReference type="ARBA" id="ARBA00004651"/>
    </source>
</evidence>
<dbReference type="PROSITE" id="PS50928">
    <property type="entry name" value="ABC_TM1"/>
    <property type="match status" value="1"/>
</dbReference>
<proteinExistence type="inferred from homology"/>
<dbReference type="PANTHER" id="PTHR30614">
    <property type="entry name" value="MEMBRANE COMPONENT OF AMINO ACID ABC TRANSPORTER"/>
    <property type="match status" value="1"/>
</dbReference>
<accession>A0A7X2Z801</accession>
<evidence type="ECO:0000256" key="8">
    <source>
        <dbReference type="RuleBase" id="RU363032"/>
    </source>
</evidence>
<sequence length="233" mass="26180">MMNNNWETTASLILKIAERLPTTLTLMILSSICGLLLGFVIAIVRIRKKRISYFIATTYLSFMRCTPAIVQLFLIYYGLPQLLLLFHINVNDWDKLIFAVITFSLHSAAFLSEVIRSSYLAVGSGQQEAAYSVGMTYFQSLRQIILPQALGLALPNLGNNLIILLKETSLAFTIGITDIMGQVQVIIGNNYGANIFEVYIIVSIMYWLLCIAIETLFGRLERRSRKGQVSIAR</sequence>
<evidence type="ECO:0000256" key="6">
    <source>
        <dbReference type="ARBA" id="ARBA00022989"/>
    </source>
</evidence>
<evidence type="ECO:0000256" key="5">
    <source>
        <dbReference type="ARBA" id="ARBA00022970"/>
    </source>
</evidence>
<dbReference type="Pfam" id="PF00528">
    <property type="entry name" value="BPD_transp_1"/>
    <property type="match status" value="1"/>
</dbReference>
<comment type="subcellular location">
    <subcellularLocation>
        <location evidence="1 8">Cell membrane</location>
        <topology evidence="1 8">Multi-pass membrane protein</topology>
    </subcellularLocation>
</comment>
<gene>
    <name evidence="10" type="ORF">GNP93_04780</name>
</gene>
<feature type="domain" description="ABC transmembrane type-1" evidence="9">
    <location>
        <begin position="20"/>
        <end position="217"/>
    </location>
</feature>
<dbReference type="InterPro" id="IPR043429">
    <property type="entry name" value="ArtM/GltK/GlnP/TcyL/YhdX-like"/>
</dbReference>